<organism evidence="1 2">
    <name type="scientific">Vibrio breoganii</name>
    <dbReference type="NCBI Taxonomy" id="553239"/>
    <lineage>
        <taxon>Bacteria</taxon>
        <taxon>Pseudomonadati</taxon>
        <taxon>Pseudomonadota</taxon>
        <taxon>Gammaproteobacteria</taxon>
        <taxon>Vibrionales</taxon>
        <taxon>Vibrionaceae</taxon>
        <taxon>Vibrio</taxon>
    </lineage>
</organism>
<reference evidence="2" key="1">
    <citation type="submission" date="2016-07" db="EMBL/GenBank/DDBJ databases">
        <title>Nontailed viruses are major unrecognized killers of bacteria in the ocean.</title>
        <authorList>
            <person name="Kauffman K."/>
            <person name="Hussain F."/>
            <person name="Yang J."/>
            <person name="Arevalo P."/>
            <person name="Brown J."/>
            <person name="Cutler M."/>
            <person name="Kelly L."/>
            <person name="Polz M.F."/>
        </authorList>
    </citation>
    <scope>NUCLEOTIDE SEQUENCE [LARGE SCALE GENOMIC DNA]</scope>
    <source>
        <strain evidence="2">10N.222.49.A5</strain>
    </source>
</reference>
<dbReference type="AlphaFoldDB" id="A0AAP8MXC4"/>
<evidence type="ECO:0000313" key="1">
    <source>
        <dbReference type="EMBL" id="PMP12356.1"/>
    </source>
</evidence>
<evidence type="ECO:0000313" key="2">
    <source>
        <dbReference type="Proteomes" id="UP000235611"/>
    </source>
</evidence>
<proteinExistence type="predicted"/>
<name>A0AAP8MXC4_9VIBR</name>
<accession>A0AAP8MXC4</accession>
<dbReference type="Proteomes" id="UP000235611">
    <property type="component" value="Unassembled WGS sequence"/>
</dbReference>
<comment type="caution">
    <text evidence="1">The sequence shown here is derived from an EMBL/GenBank/DDBJ whole genome shotgun (WGS) entry which is preliminary data.</text>
</comment>
<protein>
    <submittedName>
        <fullName evidence="1">Uncharacterized protein</fullName>
    </submittedName>
</protein>
<dbReference type="EMBL" id="MDBO01000056">
    <property type="protein sequence ID" value="PMP12356.1"/>
    <property type="molecule type" value="Genomic_DNA"/>
</dbReference>
<dbReference type="RefSeq" id="WP_017032664.1">
    <property type="nucleotide sequence ID" value="NZ_JABBXC010000003.1"/>
</dbReference>
<sequence length="82" mass="9485">MSTQQLINRAHMKCAHFYNSASRLFEKLQGEESTIARAVEVNGRYVGHLFISEQEGGWELGFIQASRHEDECGVYYLYRLVN</sequence>
<gene>
    <name evidence="1" type="ORF">BCS93_07675</name>
</gene>